<gene>
    <name evidence="1" type="ORF">GIL414_LOCUS64659</name>
</gene>
<dbReference type="Proteomes" id="UP000681720">
    <property type="component" value="Unassembled WGS sequence"/>
</dbReference>
<reference evidence="1" key="1">
    <citation type="submission" date="2021-02" db="EMBL/GenBank/DDBJ databases">
        <authorList>
            <person name="Nowell W R."/>
        </authorList>
    </citation>
    <scope>NUCLEOTIDE SEQUENCE</scope>
</reference>
<comment type="caution">
    <text evidence="1">The sequence shown here is derived from an EMBL/GenBank/DDBJ whole genome shotgun (WGS) entry which is preliminary data.</text>
</comment>
<dbReference type="InterPro" id="IPR012340">
    <property type="entry name" value="NA-bd_OB-fold"/>
</dbReference>
<dbReference type="SUPFAM" id="SSF50249">
    <property type="entry name" value="Nucleic acid-binding proteins"/>
    <property type="match status" value="1"/>
</dbReference>
<sequence length="244" mass="27714">MVLLVEDANILYVNSDDYSESNITKIRLRLSDSIDSFSGFVYKTKLGNELKPGAFVSIDSCNVESLDENKIVCKIPRMTIDHDRETETITWPNRIQSSSSEHNLNSNDTPNILSLISLIDVDPSSGKNNIIRAKIISKSAVKAYDFSQHKLFYFEIMDDSATLHAKAFNQQCDRIFAHMIELSKFYIVVANKKCNQLKSDYEIVVQEHTELNVMRDIEPVPIQPTFQLHSLGEMESLKIGDVYG</sequence>
<accession>A0A8S3FUN0</accession>
<dbReference type="AlphaFoldDB" id="A0A8S3FUN0"/>
<dbReference type="EMBL" id="CAJOBJ010281227">
    <property type="protein sequence ID" value="CAF5144240.1"/>
    <property type="molecule type" value="Genomic_DNA"/>
</dbReference>
<proteinExistence type="predicted"/>
<name>A0A8S3FUN0_9BILA</name>
<protein>
    <submittedName>
        <fullName evidence="1">Uncharacterized protein</fullName>
    </submittedName>
</protein>
<evidence type="ECO:0000313" key="2">
    <source>
        <dbReference type="Proteomes" id="UP000681720"/>
    </source>
</evidence>
<organism evidence="1 2">
    <name type="scientific">Rotaria magnacalcarata</name>
    <dbReference type="NCBI Taxonomy" id="392030"/>
    <lineage>
        <taxon>Eukaryota</taxon>
        <taxon>Metazoa</taxon>
        <taxon>Spiralia</taxon>
        <taxon>Gnathifera</taxon>
        <taxon>Rotifera</taxon>
        <taxon>Eurotatoria</taxon>
        <taxon>Bdelloidea</taxon>
        <taxon>Philodinida</taxon>
        <taxon>Philodinidae</taxon>
        <taxon>Rotaria</taxon>
    </lineage>
</organism>
<evidence type="ECO:0000313" key="1">
    <source>
        <dbReference type="EMBL" id="CAF5144240.1"/>
    </source>
</evidence>
<dbReference type="Gene3D" id="2.40.50.140">
    <property type="entry name" value="Nucleic acid-binding proteins"/>
    <property type="match status" value="1"/>
</dbReference>